<dbReference type="Pfam" id="PF07452">
    <property type="entry name" value="CHRD"/>
    <property type="match status" value="1"/>
</dbReference>
<dbReference type="PROSITE" id="PS51257">
    <property type="entry name" value="PROKAR_LIPOPROTEIN"/>
    <property type="match status" value="1"/>
</dbReference>
<sequence length="243" mass="25863">MERLCVAVLIALSSACVATAGEKPDLPFPLQWLAPEKDVKDQLAAKSGVQEQDPPSKINVPFEFECLPEFEQPIPSETNATGLFRFVFTGKELILDLILNDIVDVIGVHFHLCTEGELTGTPTAAGADDSSAPCTGDVVGFILPLNFRNFDGALSDVGLTGVPNSGNAPLKPGEPVILNGVVVRDGIFDGDDLVNALEGEELSALIAAIAAEQVYVNIHTLENMPGEIRCNLVEPDSGWIQVE</sequence>
<proteinExistence type="predicted"/>
<gene>
    <name evidence="3" type="ORF">Vbra_13265</name>
</gene>
<evidence type="ECO:0000313" key="3">
    <source>
        <dbReference type="EMBL" id="CEM01675.1"/>
    </source>
</evidence>
<feature type="chain" id="PRO_5005188166" description="CHRD domain-containing protein" evidence="1">
    <location>
        <begin position="21"/>
        <end position="243"/>
    </location>
</feature>
<protein>
    <recommendedName>
        <fullName evidence="2">CHRD domain-containing protein</fullName>
    </recommendedName>
</protein>
<keyword evidence="1" id="KW-0732">Signal</keyword>
<dbReference type="EMBL" id="CDMY01000307">
    <property type="protein sequence ID" value="CEM01675.1"/>
    <property type="molecule type" value="Genomic_DNA"/>
</dbReference>
<name>A0A0G4EUA8_VITBC</name>
<evidence type="ECO:0000256" key="1">
    <source>
        <dbReference type="SAM" id="SignalP"/>
    </source>
</evidence>
<dbReference type="InterPro" id="IPR010895">
    <property type="entry name" value="CHRD"/>
</dbReference>
<dbReference type="Proteomes" id="UP000041254">
    <property type="component" value="Unassembled WGS sequence"/>
</dbReference>
<dbReference type="InParanoid" id="A0A0G4EUA8"/>
<feature type="domain" description="CHRD" evidence="2">
    <location>
        <begin position="69"/>
        <end position="230"/>
    </location>
</feature>
<keyword evidence="4" id="KW-1185">Reference proteome</keyword>
<feature type="signal peptide" evidence="1">
    <location>
        <begin position="1"/>
        <end position="20"/>
    </location>
</feature>
<evidence type="ECO:0000259" key="2">
    <source>
        <dbReference type="Pfam" id="PF07452"/>
    </source>
</evidence>
<dbReference type="VEuPathDB" id="CryptoDB:Vbra_13265"/>
<evidence type="ECO:0000313" key="4">
    <source>
        <dbReference type="Proteomes" id="UP000041254"/>
    </source>
</evidence>
<dbReference type="AlphaFoldDB" id="A0A0G4EUA8"/>
<accession>A0A0G4EUA8</accession>
<organism evidence="3 4">
    <name type="scientific">Vitrella brassicaformis (strain CCMP3155)</name>
    <dbReference type="NCBI Taxonomy" id="1169540"/>
    <lineage>
        <taxon>Eukaryota</taxon>
        <taxon>Sar</taxon>
        <taxon>Alveolata</taxon>
        <taxon>Colpodellida</taxon>
        <taxon>Vitrellaceae</taxon>
        <taxon>Vitrella</taxon>
    </lineage>
</organism>
<reference evidence="3 4" key="1">
    <citation type="submission" date="2014-11" db="EMBL/GenBank/DDBJ databases">
        <authorList>
            <person name="Zhu J."/>
            <person name="Qi W."/>
            <person name="Song R."/>
        </authorList>
    </citation>
    <scope>NUCLEOTIDE SEQUENCE [LARGE SCALE GENOMIC DNA]</scope>
</reference>